<evidence type="ECO:0008006" key="3">
    <source>
        <dbReference type="Google" id="ProtNLM"/>
    </source>
</evidence>
<protein>
    <recommendedName>
        <fullName evidence="3">DUF2795 domain-containing protein</fullName>
    </recommendedName>
</protein>
<dbReference type="PATRIC" id="fig|1678637.3.peg.4468"/>
<dbReference type="Pfam" id="PF11387">
    <property type="entry name" value="DUF2795"/>
    <property type="match status" value="1"/>
</dbReference>
<accession>A0A0K9XBS5</accession>
<gene>
    <name evidence="1" type="ORF">AC230_20855</name>
</gene>
<dbReference type="AlphaFoldDB" id="A0A0K9XBS5"/>
<dbReference type="InterPro" id="IPR021527">
    <property type="entry name" value="DUF2795"/>
</dbReference>
<dbReference type="EMBL" id="LFXA01000013">
    <property type="protein sequence ID" value="KNB50865.1"/>
    <property type="molecule type" value="Genomic_DNA"/>
</dbReference>
<evidence type="ECO:0000313" key="1">
    <source>
        <dbReference type="EMBL" id="KNB50865.1"/>
    </source>
</evidence>
<keyword evidence="2" id="KW-1185">Reference proteome</keyword>
<name>A0A0K9XBS5_9ACTN</name>
<sequence>MPYASLQQLLMSLTFPAVKGEILDMADSMDLDVEMLDKLRRIPDVEYFEDSDVSTEMRKMGYEG</sequence>
<evidence type="ECO:0000313" key="2">
    <source>
        <dbReference type="Proteomes" id="UP000037288"/>
    </source>
</evidence>
<dbReference type="RefSeq" id="WP_049717786.1">
    <property type="nucleotide sequence ID" value="NZ_LFXA01000013.1"/>
</dbReference>
<reference evidence="2" key="1">
    <citation type="submission" date="2015-07" db="EMBL/GenBank/DDBJ databases">
        <title>Draft genome sequence of Streptomyces sp. CMAA 1322, a bacterium isolated from Caatinga biome, from dry forest semiarid of Brazil.</title>
        <authorList>
            <person name="Santos S.N."/>
            <person name="Gacesa R."/>
            <person name="Taketani R.G."/>
            <person name="Long P.F."/>
            <person name="Melo I.S."/>
        </authorList>
    </citation>
    <scope>NUCLEOTIDE SEQUENCE [LARGE SCALE GENOMIC DNA]</scope>
    <source>
        <strain evidence="2">CMAA 1322</strain>
    </source>
</reference>
<dbReference type="Proteomes" id="UP000037288">
    <property type="component" value="Unassembled WGS sequence"/>
</dbReference>
<proteinExistence type="predicted"/>
<comment type="caution">
    <text evidence="1">The sequence shown here is derived from an EMBL/GenBank/DDBJ whole genome shotgun (WGS) entry which is preliminary data.</text>
</comment>
<organism evidence="1 2">
    <name type="scientific">Streptomyces caatingaensis</name>
    <dbReference type="NCBI Taxonomy" id="1678637"/>
    <lineage>
        <taxon>Bacteria</taxon>
        <taxon>Bacillati</taxon>
        <taxon>Actinomycetota</taxon>
        <taxon>Actinomycetes</taxon>
        <taxon>Kitasatosporales</taxon>
        <taxon>Streptomycetaceae</taxon>
        <taxon>Streptomyces</taxon>
    </lineage>
</organism>